<comment type="caution">
    <text evidence="3">The sequence shown here is derived from an EMBL/GenBank/DDBJ whole genome shotgun (WGS) entry which is preliminary data.</text>
</comment>
<dbReference type="STRING" id="1408250.Q760_08320"/>
<comment type="similarity">
    <text evidence="1">Belongs to the YciI family.</text>
</comment>
<dbReference type="SUPFAM" id="SSF54909">
    <property type="entry name" value="Dimeric alpha+beta barrel"/>
    <property type="match status" value="1"/>
</dbReference>
<dbReference type="AlphaFoldDB" id="A0A0A0B2W3"/>
<evidence type="ECO:0000313" key="4">
    <source>
        <dbReference type="Proteomes" id="UP000029833"/>
    </source>
</evidence>
<dbReference type="Proteomes" id="UP000029833">
    <property type="component" value="Unassembled WGS sequence"/>
</dbReference>
<dbReference type="OrthoDB" id="668782at2"/>
<organism evidence="3 4">
    <name type="scientific">Cellulomonas cellasea DSM 20118</name>
    <dbReference type="NCBI Taxonomy" id="1408250"/>
    <lineage>
        <taxon>Bacteria</taxon>
        <taxon>Bacillati</taxon>
        <taxon>Actinomycetota</taxon>
        <taxon>Actinomycetes</taxon>
        <taxon>Micrococcales</taxon>
        <taxon>Cellulomonadaceae</taxon>
        <taxon>Cellulomonas</taxon>
    </lineage>
</organism>
<protein>
    <recommendedName>
        <fullName evidence="2">YCII-related domain-containing protein</fullName>
    </recommendedName>
</protein>
<name>A0A0A0B2W3_9CELL</name>
<dbReference type="PANTHER" id="PTHR35174">
    <property type="entry name" value="BLL7171 PROTEIN-RELATED"/>
    <property type="match status" value="1"/>
</dbReference>
<keyword evidence="4" id="KW-1185">Reference proteome</keyword>
<dbReference type="InterPro" id="IPR005545">
    <property type="entry name" value="YCII"/>
</dbReference>
<dbReference type="EMBL" id="AXNT01000198">
    <property type="protein sequence ID" value="KGM00497.1"/>
    <property type="molecule type" value="Genomic_DNA"/>
</dbReference>
<proteinExistence type="inferred from homology"/>
<dbReference type="RefSeq" id="WP_034635280.1">
    <property type="nucleotide sequence ID" value="NZ_AXNT01000198.1"/>
</dbReference>
<reference evidence="3 4" key="1">
    <citation type="submission" date="2013-10" db="EMBL/GenBank/DDBJ databases">
        <authorList>
            <person name="Wang G."/>
            <person name="Zhuang W."/>
        </authorList>
    </citation>
    <scope>NUCLEOTIDE SEQUENCE [LARGE SCALE GENOMIC DNA]</scope>
    <source>
        <strain evidence="3 4">DSM 20118</strain>
    </source>
</reference>
<sequence length="109" mass="12102">MQFVMLVRVDPTATPTPDESDPNAWVDVHVPRLGKRLEGNGLRDVETATTVRVRDGRTVVADGPFAEYKEIVAGYDLIEAESIDRAVEIAALHPVARFGSIEVREVWPF</sequence>
<dbReference type="PANTHER" id="PTHR35174:SF3">
    <property type="entry name" value="BLL7171 PROTEIN"/>
    <property type="match status" value="1"/>
</dbReference>
<gene>
    <name evidence="3" type="ORF">Q760_08320</name>
</gene>
<dbReference type="Pfam" id="PF03795">
    <property type="entry name" value="YCII"/>
    <property type="match status" value="1"/>
</dbReference>
<dbReference type="Gene3D" id="3.30.70.1060">
    <property type="entry name" value="Dimeric alpha+beta barrel"/>
    <property type="match status" value="1"/>
</dbReference>
<evidence type="ECO:0000259" key="2">
    <source>
        <dbReference type="Pfam" id="PF03795"/>
    </source>
</evidence>
<feature type="domain" description="YCII-related" evidence="2">
    <location>
        <begin position="1"/>
        <end position="109"/>
    </location>
</feature>
<evidence type="ECO:0000256" key="1">
    <source>
        <dbReference type="ARBA" id="ARBA00007689"/>
    </source>
</evidence>
<accession>A0A0A0B2W3</accession>
<evidence type="ECO:0000313" key="3">
    <source>
        <dbReference type="EMBL" id="KGM00497.1"/>
    </source>
</evidence>
<dbReference type="InterPro" id="IPR011008">
    <property type="entry name" value="Dimeric_a/b-barrel"/>
</dbReference>